<gene>
    <name evidence="4" type="ORF">H0E82_14965</name>
</gene>
<evidence type="ECO:0000256" key="2">
    <source>
        <dbReference type="SAM" id="MobiDB-lite"/>
    </source>
</evidence>
<protein>
    <recommendedName>
        <fullName evidence="3">YCII-related domain-containing protein</fullName>
    </recommendedName>
</protein>
<reference evidence="4 5" key="1">
    <citation type="submission" date="2020-07" db="EMBL/GenBank/DDBJ databases">
        <title>isolation of Luteimonas sp. SJ-16.</title>
        <authorList>
            <person name="Huang X.-X."/>
            <person name="Xu L."/>
            <person name="Sun J.-Q."/>
        </authorList>
    </citation>
    <scope>NUCLEOTIDE SEQUENCE [LARGE SCALE GENOMIC DNA]</scope>
    <source>
        <strain evidence="4 5">SJ-16</strain>
    </source>
</reference>
<accession>A0A7Z0QVB7</accession>
<dbReference type="SUPFAM" id="SSF54909">
    <property type="entry name" value="Dimeric alpha+beta barrel"/>
    <property type="match status" value="1"/>
</dbReference>
<dbReference type="AlphaFoldDB" id="A0A7Z0QVB7"/>
<dbReference type="Pfam" id="PF03795">
    <property type="entry name" value="YCII"/>
    <property type="match status" value="1"/>
</dbReference>
<comment type="caution">
    <text evidence="4">The sequence shown here is derived from an EMBL/GenBank/DDBJ whole genome shotgun (WGS) entry which is preliminary data.</text>
</comment>
<organism evidence="4 5">
    <name type="scientific">Luteimonas deserti</name>
    <dbReference type="NCBI Taxonomy" id="2752306"/>
    <lineage>
        <taxon>Bacteria</taxon>
        <taxon>Pseudomonadati</taxon>
        <taxon>Pseudomonadota</taxon>
        <taxon>Gammaproteobacteria</taxon>
        <taxon>Lysobacterales</taxon>
        <taxon>Lysobacteraceae</taxon>
        <taxon>Luteimonas</taxon>
    </lineage>
</organism>
<comment type="similarity">
    <text evidence="1">Belongs to the YciI family.</text>
</comment>
<dbReference type="PANTHER" id="PTHR37828">
    <property type="entry name" value="GSR2449 PROTEIN"/>
    <property type="match status" value="1"/>
</dbReference>
<sequence length="116" mass="12618">MKSVRHGFVSPPPGRSAVEPQCPETIGGDRHVKRYLVLAMRRPTFDAAVVAAHKAFLDDLRARDLLDCTGGFSDGSGGAYVLRNLDSLAEAQALVAQDPLVLQHASDLTVHEWNLR</sequence>
<dbReference type="InterPro" id="IPR011008">
    <property type="entry name" value="Dimeric_a/b-barrel"/>
</dbReference>
<evidence type="ECO:0000259" key="3">
    <source>
        <dbReference type="Pfam" id="PF03795"/>
    </source>
</evidence>
<dbReference type="EMBL" id="JACCJZ010000020">
    <property type="protein sequence ID" value="NYZ64038.1"/>
    <property type="molecule type" value="Genomic_DNA"/>
</dbReference>
<feature type="domain" description="YCII-related" evidence="3">
    <location>
        <begin position="34"/>
        <end position="114"/>
    </location>
</feature>
<evidence type="ECO:0000313" key="4">
    <source>
        <dbReference type="EMBL" id="NYZ64038.1"/>
    </source>
</evidence>
<name>A0A7Z0QVB7_9GAMM</name>
<proteinExistence type="inferred from homology"/>
<dbReference type="PANTHER" id="PTHR37828:SF1">
    <property type="entry name" value="YCII-RELATED DOMAIN-CONTAINING PROTEIN"/>
    <property type="match status" value="1"/>
</dbReference>
<evidence type="ECO:0000313" key="5">
    <source>
        <dbReference type="Proteomes" id="UP000589896"/>
    </source>
</evidence>
<feature type="region of interest" description="Disordered" evidence="2">
    <location>
        <begin position="1"/>
        <end position="24"/>
    </location>
</feature>
<dbReference type="InterPro" id="IPR005545">
    <property type="entry name" value="YCII"/>
</dbReference>
<dbReference type="Proteomes" id="UP000589896">
    <property type="component" value="Unassembled WGS sequence"/>
</dbReference>
<evidence type="ECO:0000256" key="1">
    <source>
        <dbReference type="ARBA" id="ARBA00007689"/>
    </source>
</evidence>
<keyword evidence="5" id="KW-1185">Reference proteome</keyword>